<reference evidence="5 6" key="2">
    <citation type="journal article" date="2008" name="Bioinformatics">
        <title>Assembly reconciliation.</title>
        <authorList>
            <person name="Zimin A.V."/>
            <person name="Smith D.R."/>
            <person name="Sutton G."/>
            <person name="Yorke J.A."/>
        </authorList>
    </citation>
    <scope>NUCLEOTIDE SEQUENCE [LARGE SCALE GENOMIC DNA]</scope>
    <source>
        <strain evidence="5 6">TSC#14021-0224.01</strain>
    </source>
</reference>
<dbReference type="OMA" id="QNGLPWR"/>
<feature type="signal peptide" evidence="3">
    <location>
        <begin position="1"/>
        <end position="21"/>
    </location>
</feature>
<evidence type="ECO:0000256" key="3">
    <source>
        <dbReference type="SAM" id="SignalP"/>
    </source>
</evidence>
<dbReference type="GO" id="GO:0005886">
    <property type="term" value="C:plasma membrane"/>
    <property type="evidence" value="ECO:0007669"/>
    <property type="project" value="UniProtKB-SubCell"/>
</dbReference>
<proteinExistence type="inferred from homology"/>
<dbReference type="EMBL" id="CH954182">
    <property type="protein sequence ID" value="EDV54036.1"/>
    <property type="molecule type" value="Genomic_DNA"/>
</dbReference>
<evidence type="ECO:0000313" key="5">
    <source>
        <dbReference type="EMBL" id="EDV54036.1"/>
    </source>
</evidence>
<dbReference type="Gene3D" id="3.40.390.10">
    <property type="entry name" value="Collagenase (Catalytic Domain)"/>
    <property type="match status" value="1"/>
</dbReference>
<dbReference type="GO" id="GO:0004222">
    <property type="term" value="F:metalloendopeptidase activity"/>
    <property type="evidence" value="ECO:0007669"/>
    <property type="project" value="InterPro"/>
</dbReference>
<keyword evidence="3" id="KW-0732">Signal</keyword>
<dbReference type="Pfam" id="PF05649">
    <property type="entry name" value="Peptidase_M13_N"/>
    <property type="match status" value="1"/>
</dbReference>
<evidence type="ECO:0000256" key="1">
    <source>
        <dbReference type="ARBA" id="ARBA00004401"/>
    </source>
</evidence>
<name>B3P7E7_DROER</name>
<evidence type="ECO:0000313" key="6">
    <source>
        <dbReference type="Proteomes" id="UP000008711"/>
    </source>
</evidence>
<dbReference type="HOGENOM" id="CLU_006187_9_0_1"/>
<dbReference type="PROSITE" id="PS51885">
    <property type="entry name" value="NEPRILYSIN"/>
    <property type="match status" value="1"/>
</dbReference>
<dbReference type="eggNOG" id="KOG3624">
    <property type="taxonomic scope" value="Eukaryota"/>
</dbReference>
<dbReference type="InterPro" id="IPR008753">
    <property type="entry name" value="Peptidase_M13_N"/>
</dbReference>
<dbReference type="Gene3D" id="1.10.1380.10">
    <property type="entry name" value="Neutral endopeptidase , domain2"/>
    <property type="match status" value="1"/>
</dbReference>
<dbReference type="Proteomes" id="UP000008711">
    <property type="component" value="Unassembled WGS sequence"/>
</dbReference>
<accession>B3P7E7</accession>
<reference evidence="5 6" key="1">
    <citation type="journal article" date="2007" name="Nature">
        <title>Evolution of genes and genomes on the Drosophila phylogeny.</title>
        <authorList>
            <consortium name="Drosophila 12 Genomes Consortium"/>
            <person name="Clark A.G."/>
            <person name="Eisen M.B."/>
            <person name="Smith D.R."/>
            <person name="Bergman C.M."/>
            <person name="Oliver B."/>
            <person name="Markow T.A."/>
            <person name="Kaufman T.C."/>
            <person name="Kellis M."/>
            <person name="Gelbart W."/>
            <person name="Iyer V.N."/>
            <person name="Pollard D.A."/>
            <person name="Sackton T.B."/>
            <person name="Larracuente A.M."/>
            <person name="Singh N.D."/>
            <person name="Abad J.P."/>
            <person name="Abt D.N."/>
            <person name="Adryan B."/>
            <person name="Aguade M."/>
            <person name="Akashi H."/>
            <person name="Anderson W.W."/>
            <person name="Aquadro C.F."/>
            <person name="Ardell D.H."/>
            <person name="Arguello R."/>
            <person name="Artieri C.G."/>
            <person name="Barbash D.A."/>
            <person name="Barker D."/>
            <person name="Barsanti P."/>
            <person name="Batterham P."/>
            <person name="Batzoglou S."/>
            <person name="Begun D."/>
            <person name="Bhutkar A."/>
            <person name="Blanco E."/>
            <person name="Bosak S.A."/>
            <person name="Bradley R.K."/>
            <person name="Brand A.D."/>
            <person name="Brent M.R."/>
            <person name="Brooks A.N."/>
            <person name="Brown R.H."/>
            <person name="Butlin R.K."/>
            <person name="Caggese C."/>
            <person name="Calvi B.R."/>
            <person name="Bernardo de Carvalho A."/>
            <person name="Caspi A."/>
            <person name="Castrezana S."/>
            <person name="Celniker S.E."/>
            <person name="Chang J.L."/>
            <person name="Chapple C."/>
            <person name="Chatterji S."/>
            <person name="Chinwalla A."/>
            <person name="Civetta A."/>
            <person name="Clifton S.W."/>
            <person name="Comeron J.M."/>
            <person name="Costello J.C."/>
            <person name="Coyne J.A."/>
            <person name="Daub J."/>
            <person name="David R.G."/>
            <person name="Delcher A.L."/>
            <person name="Delehaunty K."/>
            <person name="Do C.B."/>
            <person name="Ebling H."/>
            <person name="Edwards K."/>
            <person name="Eickbush T."/>
            <person name="Evans J.D."/>
            <person name="Filipski A."/>
            <person name="Findeiss S."/>
            <person name="Freyhult E."/>
            <person name="Fulton L."/>
            <person name="Fulton R."/>
            <person name="Garcia A.C."/>
            <person name="Gardiner A."/>
            <person name="Garfield D.A."/>
            <person name="Garvin B.E."/>
            <person name="Gibson G."/>
            <person name="Gilbert D."/>
            <person name="Gnerre S."/>
            <person name="Godfrey J."/>
            <person name="Good R."/>
            <person name="Gotea V."/>
            <person name="Gravely B."/>
            <person name="Greenberg A.J."/>
            <person name="Griffiths-Jones S."/>
            <person name="Gross S."/>
            <person name="Guigo R."/>
            <person name="Gustafson E.A."/>
            <person name="Haerty W."/>
            <person name="Hahn M.W."/>
            <person name="Halligan D.L."/>
            <person name="Halpern A.L."/>
            <person name="Halter G.M."/>
            <person name="Han M.V."/>
            <person name="Heger A."/>
            <person name="Hillier L."/>
            <person name="Hinrichs A.S."/>
            <person name="Holmes I."/>
            <person name="Hoskins R.A."/>
            <person name="Hubisz M.J."/>
            <person name="Hultmark D."/>
            <person name="Huntley M.A."/>
            <person name="Jaffe D.B."/>
            <person name="Jagadeeshan S."/>
            <person name="Jeck W.R."/>
            <person name="Johnson J."/>
            <person name="Jones C.D."/>
            <person name="Jordan W.C."/>
            <person name="Karpen G.H."/>
            <person name="Kataoka E."/>
            <person name="Keightley P.D."/>
            <person name="Kheradpour P."/>
            <person name="Kirkness E.F."/>
            <person name="Koerich L.B."/>
            <person name="Kristiansen K."/>
            <person name="Kudrna D."/>
            <person name="Kulathinal R.J."/>
            <person name="Kumar S."/>
            <person name="Kwok R."/>
            <person name="Lander E."/>
            <person name="Langley C.H."/>
            <person name="Lapoint R."/>
            <person name="Lazzaro B.P."/>
            <person name="Lee S.J."/>
            <person name="Levesque L."/>
            <person name="Li R."/>
            <person name="Lin C.F."/>
            <person name="Lin M.F."/>
            <person name="Lindblad-Toh K."/>
            <person name="Llopart A."/>
            <person name="Long M."/>
            <person name="Low L."/>
            <person name="Lozovsky E."/>
            <person name="Lu J."/>
            <person name="Luo M."/>
            <person name="Machado C.A."/>
            <person name="Makalowski W."/>
            <person name="Marzo M."/>
            <person name="Matsuda M."/>
            <person name="Matzkin L."/>
            <person name="McAllister B."/>
            <person name="McBride C.S."/>
            <person name="McKernan B."/>
            <person name="McKernan K."/>
            <person name="Mendez-Lago M."/>
            <person name="Minx P."/>
            <person name="Mollenhauer M.U."/>
            <person name="Montooth K."/>
            <person name="Mount S.M."/>
            <person name="Mu X."/>
            <person name="Myers E."/>
            <person name="Negre B."/>
            <person name="Newfeld S."/>
            <person name="Nielsen R."/>
            <person name="Noor M.A."/>
            <person name="O'Grady P."/>
            <person name="Pachter L."/>
            <person name="Papaceit M."/>
            <person name="Parisi M.J."/>
            <person name="Parisi M."/>
            <person name="Parts L."/>
            <person name="Pedersen J.S."/>
            <person name="Pesole G."/>
            <person name="Phillippy A.M."/>
            <person name="Ponting C.P."/>
            <person name="Pop M."/>
            <person name="Porcelli D."/>
            <person name="Powell J.R."/>
            <person name="Prohaska S."/>
            <person name="Pruitt K."/>
            <person name="Puig M."/>
            <person name="Quesneville H."/>
            <person name="Ram K.R."/>
            <person name="Rand D."/>
            <person name="Rasmussen M.D."/>
            <person name="Reed L.K."/>
            <person name="Reenan R."/>
            <person name="Reily A."/>
            <person name="Remington K.A."/>
            <person name="Rieger T.T."/>
            <person name="Ritchie M.G."/>
            <person name="Robin C."/>
            <person name="Rogers Y.H."/>
            <person name="Rohde C."/>
            <person name="Rozas J."/>
            <person name="Rubenfield M.J."/>
            <person name="Ruiz A."/>
            <person name="Russo S."/>
            <person name="Salzberg S.L."/>
            <person name="Sanchez-Gracia A."/>
            <person name="Saranga D.J."/>
            <person name="Sato H."/>
            <person name="Schaeffer S.W."/>
            <person name="Schatz M.C."/>
            <person name="Schlenke T."/>
            <person name="Schwartz R."/>
            <person name="Segarra C."/>
            <person name="Singh R.S."/>
            <person name="Sirot L."/>
            <person name="Sirota M."/>
            <person name="Sisneros N.B."/>
            <person name="Smith C.D."/>
            <person name="Smith T.F."/>
            <person name="Spieth J."/>
            <person name="Stage D.E."/>
            <person name="Stark A."/>
            <person name="Stephan W."/>
            <person name="Strausberg R.L."/>
            <person name="Strempel S."/>
            <person name="Sturgill D."/>
            <person name="Sutton G."/>
            <person name="Sutton G.G."/>
            <person name="Tao W."/>
            <person name="Teichmann S."/>
            <person name="Tobari Y.N."/>
            <person name="Tomimura Y."/>
            <person name="Tsolas J.M."/>
            <person name="Valente V.L."/>
            <person name="Venter E."/>
            <person name="Venter J.C."/>
            <person name="Vicario S."/>
            <person name="Vieira F.G."/>
            <person name="Vilella A.J."/>
            <person name="Villasante A."/>
            <person name="Walenz B."/>
            <person name="Wang J."/>
            <person name="Wasserman M."/>
            <person name="Watts T."/>
            <person name="Wilson D."/>
            <person name="Wilson R.K."/>
            <person name="Wing R.A."/>
            <person name="Wolfner M.F."/>
            <person name="Wong A."/>
            <person name="Wong G.K."/>
            <person name="Wu C.I."/>
            <person name="Wu G."/>
            <person name="Yamamoto D."/>
            <person name="Yang H.P."/>
            <person name="Yang S.P."/>
            <person name="Yorke J.A."/>
            <person name="Yoshida K."/>
            <person name="Zdobnov E."/>
            <person name="Zhang P."/>
            <person name="Zhang Y."/>
            <person name="Zimin A.V."/>
            <person name="Baldwin J."/>
            <person name="Abdouelleil A."/>
            <person name="Abdulkadir J."/>
            <person name="Abebe A."/>
            <person name="Abera B."/>
            <person name="Abreu J."/>
            <person name="Acer S.C."/>
            <person name="Aftuck L."/>
            <person name="Alexander A."/>
            <person name="An P."/>
            <person name="Anderson E."/>
            <person name="Anderson S."/>
            <person name="Arachi H."/>
            <person name="Azer M."/>
            <person name="Bachantsang P."/>
            <person name="Barry A."/>
            <person name="Bayul T."/>
            <person name="Berlin A."/>
            <person name="Bessette D."/>
            <person name="Bloom T."/>
            <person name="Blye J."/>
            <person name="Boguslavskiy L."/>
            <person name="Bonnet C."/>
            <person name="Boukhgalter B."/>
            <person name="Bourzgui I."/>
            <person name="Brown A."/>
            <person name="Cahill P."/>
            <person name="Channer S."/>
            <person name="Cheshatsang Y."/>
            <person name="Chuda L."/>
            <person name="Citroen M."/>
            <person name="Collymore A."/>
            <person name="Cooke P."/>
            <person name="Costello M."/>
            <person name="D'Aco K."/>
            <person name="Daza R."/>
            <person name="De Haan G."/>
            <person name="DeGray S."/>
            <person name="DeMaso C."/>
            <person name="Dhargay N."/>
            <person name="Dooley K."/>
            <person name="Dooley E."/>
            <person name="Doricent M."/>
            <person name="Dorje P."/>
            <person name="Dorjee K."/>
            <person name="Dupes A."/>
            <person name="Elong R."/>
            <person name="Falk J."/>
            <person name="Farina A."/>
            <person name="Faro S."/>
            <person name="Ferguson D."/>
            <person name="Fisher S."/>
            <person name="Foley C.D."/>
            <person name="Franke A."/>
            <person name="Friedrich D."/>
            <person name="Gadbois L."/>
            <person name="Gearin G."/>
            <person name="Gearin C.R."/>
            <person name="Giannoukos G."/>
            <person name="Goode T."/>
            <person name="Graham J."/>
            <person name="Grandbois E."/>
            <person name="Grewal S."/>
            <person name="Gyaltsen K."/>
            <person name="Hafez N."/>
            <person name="Hagos B."/>
            <person name="Hall J."/>
            <person name="Henson C."/>
            <person name="Hollinger A."/>
            <person name="Honan T."/>
            <person name="Huard M.D."/>
            <person name="Hughes L."/>
            <person name="Hurhula B."/>
            <person name="Husby M.E."/>
            <person name="Kamat A."/>
            <person name="Kanga B."/>
            <person name="Kashin S."/>
            <person name="Khazanovich D."/>
            <person name="Kisner P."/>
            <person name="Lance K."/>
            <person name="Lara M."/>
            <person name="Lee W."/>
            <person name="Lennon N."/>
            <person name="Letendre F."/>
            <person name="LeVine R."/>
            <person name="Lipovsky A."/>
            <person name="Liu X."/>
            <person name="Liu J."/>
            <person name="Liu S."/>
            <person name="Lokyitsang T."/>
            <person name="Lokyitsang Y."/>
            <person name="Lubonja R."/>
            <person name="Lui A."/>
            <person name="MacDonald P."/>
            <person name="Magnisalis V."/>
            <person name="Maru K."/>
            <person name="Matthews C."/>
            <person name="McCusker W."/>
            <person name="McDonough S."/>
            <person name="Mehta T."/>
            <person name="Meldrim J."/>
            <person name="Meneus L."/>
            <person name="Mihai O."/>
            <person name="Mihalev A."/>
            <person name="Mihova T."/>
            <person name="Mittelman R."/>
            <person name="Mlenga V."/>
            <person name="Montmayeur A."/>
            <person name="Mulrain L."/>
            <person name="Navidi A."/>
            <person name="Naylor J."/>
            <person name="Negash T."/>
            <person name="Nguyen T."/>
            <person name="Nguyen N."/>
            <person name="Nicol R."/>
            <person name="Norbu C."/>
            <person name="Norbu N."/>
            <person name="Novod N."/>
            <person name="O'Neill B."/>
            <person name="Osman S."/>
            <person name="Markiewicz E."/>
            <person name="Oyono O.L."/>
            <person name="Patti C."/>
            <person name="Phunkhang P."/>
            <person name="Pierre F."/>
            <person name="Priest M."/>
            <person name="Raghuraman S."/>
            <person name="Rege F."/>
            <person name="Reyes R."/>
            <person name="Rise C."/>
            <person name="Rogov P."/>
            <person name="Ross K."/>
            <person name="Ryan E."/>
            <person name="Settipalli S."/>
            <person name="Shea T."/>
            <person name="Sherpa N."/>
            <person name="Shi L."/>
            <person name="Shih D."/>
            <person name="Sparrow T."/>
            <person name="Spaulding J."/>
            <person name="Stalker J."/>
            <person name="Stange-Thomann N."/>
            <person name="Stavropoulos S."/>
            <person name="Stone C."/>
            <person name="Strader C."/>
            <person name="Tesfaye S."/>
            <person name="Thomson T."/>
            <person name="Thoulutsang Y."/>
            <person name="Thoulutsang D."/>
            <person name="Topham K."/>
            <person name="Topping I."/>
            <person name="Tsamla T."/>
            <person name="Vassiliev H."/>
            <person name="Vo A."/>
            <person name="Wangchuk T."/>
            <person name="Wangdi T."/>
            <person name="Weiand M."/>
            <person name="Wilkinson J."/>
            <person name="Wilson A."/>
            <person name="Yadav S."/>
            <person name="Young G."/>
            <person name="Yu Q."/>
            <person name="Zembek L."/>
            <person name="Zhong D."/>
            <person name="Zimmer A."/>
            <person name="Zwirko Z."/>
            <person name="Jaffe D.B."/>
            <person name="Alvarez P."/>
            <person name="Brockman W."/>
            <person name="Butler J."/>
            <person name="Chin C."/>
            <person name="Gnerre S."/>
            <person name="Grabherr M."/>
            <person name="Kleber M."/>
            <person name="Mauceli E."/>
            <person name="MacCallum I."/>
        </authorList>
    </citation>
    <scope>NUCLEOTIDE SEQUENCE [LARGE SCALE GENOMIC DNA]</scope>
    <source>
        <strain evidence="5 6">TSC#14021-0224.01</strain>
    </source>
</reference>
<evidence type="ECO:0000256" key="2">
    <source>
        <dbReference type="ARBA" id="ARBA00007357"/>
    </source>
</evidence>
<dbReference type="PhylomeDB" id="B3P7E7"/>
<feature type="chain" id="PRO_5002793701" evidence="3">
    <location>
        <begin position="22"/>
        <end position="644"/>
    </location>
</feature>
<dbReference type="InterPro" id="IPR024079">
    <property type="entry name" value="MetalloPept_cat_dom_sf"/>
</dbReference>
<dbReference type="OrthoDB" id="7842934at2759"/>
<gene>
    <name evidence="5" type="primary">Dere\GG11194</name>
    <name evidence="5" type="ORF">Dere_GG11194</name>
</gene>
<protein>
    <submittedName>
        <fullName evidence="5">GG11194</fullName>
    </submittedName>
</protein>
<dbReference type="PANTHER" id="PTHR11733">
    <property type="entry name" value="ZINC METALLOPROTEASE FAMILY M13 NEPRILYSIN-RELATED"/>
    <property type="match status" value="1"/>
</dbReference>
<dbReference type="AlphaFoldDB" id="B3P7E7"/>
<evidence type="ECO:0000259" key="4">
    <source>
        <dbReference type="Pfam" id="PF05649"/>
    </source>
</evidence>
<dbReference type="GO" id="GO:0006508">
    <property type="term" value="P:proteolysis"/>
    <property type="evidence" value="ECO:0007669"/>
    <property type="project" value="InterPro"/>
</dbReference>
<dbReference type="SUPFAM" id="SSF55486">
    <property type="entry name" value="Metalloproteases ('zincins'), catalytic domain"/>
    <property type="match status" value="1"/>
</dbReference>
<organism evidence="5 6">
    <name type="scientific">Drosophila erecta</name>
    <name type="common">Fruit fly</name>
    <dbReference type="NCBI Taxonomy" id="7220"/>
    <lineage>
        <taxon>Eukaryota</taxon>
        <taxon>Metazoa</taxon>
        <taxon>Ecdysozoa</taxon>
        <taxon>Arthropoda</taxon>
        <taxon>Hexapoda</taxon>
        <taxon>Insecta</taxon>
        <taxon>Pterygota</taxon>
        <taxon>Neoptera</taxon>
        <taxon>Endopterygota</taxon>
        <taxon>Diptera</taxon>
        <taxon>Brachycera</taxon>
        <taxon>Muscomorpha</taxon>
        <taxon>Ephydroidea</taxon>
        <taxon>Drosophilidae</taxon>
        <taxon>Drosophila</taxon>
        <taxon>Sophophora</taxon>
    </lineage>
</organism>
<dbReference type="InterPro" id="IPR000718">
    <property type="entry name" value="Peptidase_M13"/>
</dbReference>
<comment type="similarity">
    <text evidence="2">Belongs to the peptidase M13 family.</text>
</comment>
<feature type="domain" description="Peptidase M13 N-terminal" evidence="4">
    <location>
        <begin position="52"/>
        <end position="374"/>
    </location>
</feature>
<keyword evidence="6" id="KW-1185">Reference proteome</keyword>
<dbReference type="PANTHER" id="PTHR11733:SF231">
    <property type="entry name" value="LD31822P"/>
    <property type="match status" value="1"/>
</dbReference>
<comment type="subcellular location">
    <subcellularLocation>
        <location evidence="1">Cell membrane</location>
        <topology evidence="1">Single-pass type II membrane protein</topology>
    </subcellularLocation>
</comment>
<dbReference type="InterPro" id="IPR042089">
    <property type="entry name" value="Peptidase_M13_dom_2"/>
</dbReference>
<sequence length="644" mass="74491">MMRSNTTKWITFLVIWATAEAGLEGRAPLSTSDPNDAIMSRLLTFMDNEVDPCQDFQKYVRGNSEKMYENGKDLLGDIYLFVEEQYISMFETLSAQQSVLDADSVEAKTLSFYRTCRTAPNESLSERHYLELVQPDYPFTKSPRSWPNGLFNWMSTLAQLRRFSFDNLLVKMNVKLNLVDSSKYVITIDKPTFKYSLQRLQKSLRTKQLLIRLGVPSVRAMSLTRSIRSLERRIRKLAPVQGKSYDDLTLRELESQTGLPWLQYLNIVFDRTFPEDFEVQVRNVDYFVKLNNLLKAYDAEVIATYMMAKFVDFLRITMQSKENNGARECSLDVRNYMDFGATFLYDSKYTTQLDAEVQNLFNAVRSVLVDKIDANILKLSPGQAAQFKEIIQGINLNLGNRPRDQNHRAFVTNYYRDLQLANDQDMAAAQLKVLRVRASRSLERLHQPAAKGNAYYFQEDTLIPAAFDPFYVRRENSIVVPTHVLQTAYFLPHGHDVFRMSFLGFNIAQMMLQALLPESLRYSPTSQLLKLRDSEHYVLGLKCLNGTTTNTLDKRLIDMSALKLAYEAYFRMDSKYSQLQPSFTSLSLRQLFFLNYAHNLIESDFDTDWFQFHQLIYKLPAFGQAFNCPQSTGGLNSLIKCDIW</sequence>